<sequence>MKLLRFYILLSVAFLMVSCEDLIEVDLNSANPKVVIEADLNDLSNRQVIRVSRTVDFSSPISSEAITGAKVTVMDSKGKLFDFVDKGDGIYVKEGFKPVVGLSYDLTVKVGEEAFQSSTKMNPFVPVDSIAVKEETVFSKTYYSVVLKFEDPIDIPNYYKYDIAINGKGFKFASAYSDKFNDGLYVSHQVTDRDNSIELGDSVVVRRQCVAKEVYTYWNQIQMMNPGSAAPANPTSNLSNGALGYFSVSSAKEYGVRIVKEDD</sequence>
<keyword evidence="2" id="KW-1185">Reference proteome</keyword>
<reference evidence="2" key="1">
    <citation type="journal article" date="2019" name="Int. J. Syst. Evol. Microbiol.">
        <title>The Global Catalogue of Microorganisms (GCM) 10K type strain sequencing project: providing services to taxonomists for standard genome sequencing and annotation.</title>
        <authorList>
            <consortium name="The Broad Institute Genomics Platform"/>
            <consortium name="The Broad Institute Genome Sequencing Center for Infectious Disease"/>
            <person name="Wu L."/>
            <person name="Ma J."/>
        </authorList>
    </citation>
    <scope>NUCLEOTIDE SEQUENCE [LARGE SCALE GENOMIC DNA]</scope>
    <source>
        <strain evidence="2">KCTC 52298</strain>
    </source>
</reference>
<gene>
    <name evidence="1" type="ORF">ACFSQW_09905</name>
</gene>
<evidence type="ECO:0000313" key="2">
    <source>
        <dbReference type="Proteomes" id="UP001597440"/>
    </source>
</evidence>
<dbReference type="InterPro" id="IPR025345">
    <property type="entry name" value="DUF4249"/>
</dbReference>
<dbReference type="EMBL" id="JBHULD010000014">
    <property type="protein sequence ID" value="MFD2554703.1"/>
    <property type="molecule type" value="Genomic_DNA"/>
</dbReference>
<organism evidence="1 2">
    <name type="scientific">Sphingobacterium tabacisoli</name>
    <dbReference type="NCBI Taxonomy" id="2044855"/>
    <lineage>
        <taxon>Bacteria</taxon>
        <taxon>Pseudomonadati</taxon>
        <taxon>Bacteroidota</taxon>
        <taxon>Sphingobacteriia</taxon>
        <taxon>Sphingobacteriales</taxon>
        <taxon>Sphingobacteriaceae</taxon>
        <taxon>Sphingobacterium</taxon>
    </lineage>
</organism>
<proteinExistence type="predicted"/>
<dbReference type="RefSeq" id="WP_210353097.1">
    <property type="nucleotide sequence ID" value="NZ_JAEQMU010000001.1"/>
</dbReference>
<protein>
    <submittedName>
        <fullName evidence="1">DUF4249 domain-containing protein</fullName>
    </submittedName>
</protein>
<dbReference type="PROSITE" id="PS51257">
    <property type="entry name" value="PROKAR_LIPOPROTEIN"/>
    <property type="match status" value="1"/>
</dbReference>
<dbReference type="Pfam" id="PF14054">
    <property type="entry name" value="DUF4249"/>
    <property type="match status" value="1"/>
</dbReference>
<accession>A0ABW5L2A3</accession>
<name>A0ABW5L2A3_9SPHI</name>
<comment type="caution">
    <text evidence="1">The sequence shown here is derived from an EMBL/GenBank/DDBJ whole genome shotgun (WGS) entry which is preliminary data.</text>
</comment>
<dbReference type="Proteomes" id="UP001597440">
    <property type="component" value="Unassembled WGS sequence"/>
</dbReference>
<evidence type="ECO:0000313" key="1">
    <source>
        <dbReference type="EMBL" id="MFD2554703.1"/>
    </source>
</evidence>